<organism evidence="4">
    <name type="scientific">Mycobacterium xenopi 4042</name>
    <dbReference type="NCBI Taxonomy" id="1299334"/>
    <lineage>
        <taxon>Bacteria</taxon>
        <taxon>Bacillati</taxon>
        <taxon>Actinomycetota</taxon>
        <taxon>Actinomycetes</taxon>
        <taxon>Mycobacteriales</taxon>
        <taxon>Mycobacteriaceae</taxon>
        <taxon>Mycobacterium</taxon>
    </lineage>
</organism>
<evidence type="ECO:0000256" key="2">
    <source>
        <dbReference type="SAM" id="Phobius"/>
    </source>
</evidence>
<comment type="caution">
    <text evidence="4">The sequence shown here is derived from an EMBL/GenBank/DDBJ whole genome shotgun (WGS) entry which is preliminary data.</text>
</comment>
<evidence type="ECO:0000256" key="1">
    <source>
        <dbReference type="SAM" id="MobiDB-lite"/>
    </source>
</evidence>
<protein>
    <recommendedName>
        <fullName evidence="3">DUF7159 domain-containing protein</fullName>
    </recommendedName>
</protein>
<feature type="domain" description="DUF7159" evidence="3">
    <location>
        <begin position="3"/>
        <end position="155"/>
    </location>
</feature>
<name>X7YQ32_MYCXE</name>
<feature type="region of interest" description="Disordered" evidence="1">
    <location>
        <begin position="182"/>
        <end position="210"/>
    </location>
</feature>
<sequence>MDRPVEAAILRDALAAHKVENVMLVSAFLAAAALAQSVGSAVGYAHTGCCSSNPTLRRWQSLTPPTARSSTCAAAVQSADAVDELTDLVAQFDALESPPDGVFLVGAGVDITSIKPCVESATTLPVTVPEEPETALARGAALASAHAPLFVSSTAAVAYSQVPDWTTAGWSMRLRPAPAPVTQVLTPSTTRPTATTRKIPRRRTRPQTVPGGPGVMTVFFVGVSALVISLGLRLAPR</sequence>
<evidence type="ECO:0000313" key="4">
    <source>
        <dbReference type="EMBL" id="EUA08896.1"/>
    </source>
</evidence>
<accession>X7YQ32</accession>
<evidence type="ECO:0000259" key="3">
    <source>
        <dbReference type="Pfam" id="PF23717"/>
    </source>
</evidence>
<reference evidence="4" key="1">
    <citation type="submission" date="2014-01" db="EMBL/GenBank/DDBJ databases">
        <authorList>
            <person name="Brown-Elliot B."/>
            <person name="Wallace R."/>
            <person name="Lenaerts A."/>
            <person name="Ordway D."/>
            <person name="DeGroote M.A."/>
            <person name="Parker T."/>
            <person name="Sizemore C."/>
            <person name="Tallon L.J."/>
            <person name="Sadzewicz L.K."/>
            <person name="Sengamalay N."/>
            <person name="Fraser C.M."/>
            <person name="Hine E."/>
            <person name="Shefchek K.A."/>
            <person name="Das S.P."/>
            <person name="Tettelin H."/>
        </authorList>
    </citation>
    <scope>NUCLEOTIDE SEQUENCE [LARGE SCALE GENOMIC DNA]</scope>
    <source>
        <strain evidence="4">4042</strain>
    </source>
</reference>
<feature type="compositionally biased region" description="Low complexity" evidence="1">
    <location>
        <begin position="186"/>
        <end position="197"/>
    </location>
</feature>
<proteinExistence type="predicted"/>
<dbReference type="AlphaFoldDB" id="X7YQ32"/>
<keyword evidence="2" id="KW-1133">Transmembrane helix</keyword>
<keyword evidence="2" id="KW-0472">Membrane</keyword>
<feature type="transmembrane region" description="Helical" evidence="2">
    <location>
        <begin position="214"/>
        <end position="235"/>
    </location>
</feature>
<dbReference type="Gene3D" id="3.30.420.40">
    <property type="match status" value="1"/>
</dbReference>
<dbReference type="PATRIC" id="fig|1299334.3.peg.9441"/>
<dbReference type="EMBL" id="JAOB01000090">
    <property type="protein sequence ID" value="EUA08896.1"/>
    <property type="molecule type" value="Genomic_DNA"/>
</dbReference>
<dbReference type="Pfam" id="PF23717">
    <property type="entry name" value="DUF7159"/>
    <property type="match status" value="1"/>
</dbReference>
<dbReference type="InterPro" id="IPR055583">
    <property type="entry name" value="DUF7159"/>
</dbReference>
<gene>
    <name evidence="4" type="ORF">I553_9953</name>
</gene>
<keyword evidence="2" id="KW-0812">Transmembrane</keyword>